<reference evidence="5 6" key="2">
    <citation type="submission" date="2016-08" db="EMBL/GenBank/DDBJ databases">
        <title>Pervasive Adenine N6-methylation of Active Genes in Fungi.</title>
        <authorList>
            <consortium name="DOE Joint Genome Institute"/>
            <person name="Mondo S.J."/>
            <person name="Dannebaum R.O."/>
            <person name="Kuo R.C."/>
            <person name="Labutti K."/>
            <person name="Haridas S."/>
            <person name="Kuo A."/>
            <person name="Salamov A."/>
            <person name="Ahrendt S.R."/>
            <person name="Lipzen A."/>
            <person name="Sullivan W."/>
            <person name="Andreopoulos W.B."/>
            <person name="Clum A."/>
            <person name="Lindquist E."/>
            <person name="Daum C."/>
            <person name="Ramamoorthy G.K."/>
            <person name="Gryganskyi A."/>
            <person name="Culley D."/>
            <person name="Magnuson J.K."/>
            <person name="James T.Y."/>
            <person name="O'Malley M.A."/>
            <person name="Stajich J.E."/>
            <person name="Spatafora J.W."/>
            <person name="Visel A."/>
            <person name="Grigoriev I.V."/>
        </authorList>
    </citation>
    <scope>NUCLEOTIDE SEQUENCE [LARGE SCALE GENOMIC DNA]</scope>
    <source>
        <strain evidence="5 6">S4</strain>
    </source>
</reference>
<feature type="domain" description="CBM1" evidence="4">
    <location>
        <begin position="538"/>
        <end position="574"/>
    </location>
</feature>
<evidence type="ECO:0000256" key="2">
    <source>
        <dbReference type="SAM" id="MobiDB-lite"/>
    </source>
</evidence>
<dbReference type="SMART" id="SM00236">
    <property type="entry name" value="fCBD"/>
    <property type="match status" value="1"/>
</dbReference>
<dbReference type="Proteomes" id="UP000193944">
    <property type="component" value="Unassembled WGS sequence"/>
</dbReference>
<reference evidence="5 6" key="1">
    <citation type="submission" date="2016-08" db="EMBL/GenBank/DDBJ databases">
        <title>A Parts List for Fungal Cellulosomes Revealed by Comparative Genomics.</title>
        <authorList>
            <consortium name="DOE Joint Genome Institute"/>
            <person name="Haitjema C.H."/>
            <person name="Gilmore S.P."/>
            <person name="Henske J.K."/>
            <person name="Solomon K.V."/>
            <person name="De Groot R."/>
            <person name="Kuo A."/>
            <person name="Mondo S.J."/>
            <person name="Salamov A.A."/>
            <person name="Labutti K."/>
            <person name="Zhao Z."/>
            <person name="Chiniquy J."/>
            <person name="Barry K."/>
            <person name="Brewer H.M."/>
            <person name="Purvine S.O."/>
            <person name="Wright A.T."/>
            <person name="Boxma B."/>
            <person name="Van Alen T."/>
            <person name="Hackstein J.H."/>
            <person name="Baker S.E."/>
            <person name="Grigoriev I.V."/>
            <person name="O'Malley M.A."/>
        </authorList>
    </citation>
    <scope>NUCLEOTIDE SEQUENCE [LARGE SCALE GENOMIC DNA]</scope>
    <source>
        <strain evidence="5 6">S4</strain>
    </source>
</reference>
<proteinExistence type="predicted"/>
<keyword evidence="6" id="KW-1185">Reference proteome</keyword>
<feature type="compositionally biased region" description="Low complexity" evidence="2">
    <location>
        <begin position="345"/>
        <end position="362"/>
    </location>
</feature>
<evidence type="ECO:0000259" key="4">
    <source>
        <dbReference type="PROSITE" id="PS51164"/>
    </source>
</evidence>
<feature type="compositionally biased region" description="Polar residues" evidence="2">
    <location>
        <begin position="328"/>
        <end position="340"/>
    </location>
</feature>
<evidence type="ECO:0000256" key="1">
    <source>
        <dbReference type="ARBA" id="ARBA00022729"/>
    </source>
</evidence>
<dbReference type="InterPro" id="IPR035971">
    <property type="entry name" value="CBD_sf"/>
</dbReference>
<dbReference type="OrthoDB" id="413885at2759"/>
<sequence length="574" mass="65311">MNSKNILLSLFILFFIVNAYAALTDENEEDYSSNDKFEELIMTSTLPPKSLPTIAGSKTIPTKTTLLPTVSVTKTLPTQTSISNIENEDDVLMKETVYTLFSEPYFFYNGTTTIPADVDDVYATCRFVSNYRPLTESHPPRYYCDYDMNCFTFRNNFNITSISSTRTFLTNCSFFTKRNDDPKPIDTENAYITSICTPILSTYTSTLRSKTVTLSSTTIHDKEQTNLETRRTSEIISISTTEIVKSYTMCSKNKPEPTRIIEPRSKPYDDLKLYKDEELDDPNKVLFITDLDEEFSTKTLSLPSEVVDYAIDCHRYVIYPPKGLQRRTLQPKTLTSTTRPSKVLPSKITPKTSSRSTSSTTTTPIPDISYCLKDDYCFGYYDRSEGEIISRGYTTKSICDVYTHKTNEPTRTIPCPYCNFSLCRPTETLYKTRHTDILFIYGTTVTNDNYITSDRYTVFSSYDVMKKTIFCKPFSDTITVPPSPTTETETVITTPPTKCLPITVTVTEREKITVTEEETVTITIPKDDYNQEEQDDSKCAIKWAQCGGQDFNGPTCCQSGSTCHEINKYYSQCI</sequence>
<dbReference type="AlphaFoldDB" id="A0A1Y1WSJ1"/>
<feature type="region of interest" description="Disordered" evidence="2">
    <location>
        <begin position="328"/>
        <end position="362"/>
    </location>
</feature>
<dbReference type="GO" id="GO:0005576">
    <property type="term" value="C:extracellular region"/>
    <property type="evidence" value="ECO:0007669"/>
    <property type="project" value="InterPro"/>
</dbReference>
<accession>A0A1Y1WSJ1</accession>
<protein>
    <recommendedName>
        <fullName evidence="4">CBM1 domain-containing protein</fullName>
    </recommendedName>
</protein>
<dbReference type="Pfam" id="PF00734">
    <property type="entry name" value="CBM_1"/>
    <property type="match status" value="1"/>
</dbReference>
<dbReference type="InterPro" id="IPR000254">
    <property type="entry name" value="CBD"/>
</dbReference>
<dbReference type="EMBL" id="MCFG01000311">
    <property type="protein sequence ID" value="ORX76216.1"/>
    <property type="molecule type" value="Genomic_DNA"/>
</dbReference>
<dbReference type="PROSITE" id="PS51164">
    <property type="entry name" value="CBM1_2"/>
    <property type="match status" value="1"/>
</dbReference>
<feature type="signal peptide" evidence="3">
    <location>
        <begin position="1"/>
        <end position="21"/>
    </location>
</feature>
<dbReference type="GO" id="GO:0030248">
    <property type="term" value="F:cellulose binding"/>
    <property type="evidence" value="ECO:0007669"/>
    <property type="project" value="InterPro"/>
</dbReference>
<feature type="chain" id="PRO_5012440574" description="CBM1 domain-containing protein" evidence="3">
    <location>
        <begin position="22"/>
        <end position="574"/>
    </location>
</feature>
<name>A0A1Y1WSJ1_9FUNG</name>
<gene>
    <name evidence="5" type="ORF">BCR32DRAFT_329452</name>
</gene>
<dbReference type="GO" id="GO:0005975">
    <property type="term" value="P:carbohydrate metabolic process"/>
    <property type="evidence" value="ECO:0007669"/>
    <property type="project" value="InterPro"/>
</dbReference>
<evidence type="ECO:0000313" key="5">
    <source>
        <dbReference type="EMBL" id="ORX76216.1"/>
    </source>
</evidence>
<keyword evidence="1 3" id="KW-0732">Signal</keyword>
<evidence type="ECO:0000313" key="6">
    <source>
        <dbReference type="Proteomes" id="UP000193944"/>
    </source>
</evidence>
<organism evidence="5 6">
    <name type="scientific">Anaeromyces robustus</name>
    <dbReference type="NCBI Taxonomy" id="1754192"/>
    <lineage>
        <taxon>Eukaryota</taxon>
        <taxon>Fungi</taxon>
        <taxon>Fungi incertae sedis</taxon>
        <taxon>Chytridiomycota</taxon>
        <taxon>Chytridiomycota incertae sedis</taxon>
        <taxon>Neocallimastigomycetes</taxon>
        <taxon>Neocallimastigales</taxon>
        <taxon>Neocallimastigaceae</taxon>
        <taxon>Anaeromyces</taxon>
    </lineage>
</organism>
<dbReference type="PROSITE" id="PS00562">
    <property type="entry name" value="CBM1_1"/>
    <property type="match status" value="1"/>
</dbReference>
<evidence type="ECO:0000256" key="3">
    <source>
        <dbReference type="SAM" id="SignalP"/>
    </source>
</evidence>
<dbReference type="SUPFAM" id="SSF57180">
    <property type="entry name" value="Cellulose-binding domain"/>
    <property type="match status" value="1"/>
</dbReference>
<comment type="caution">
    <text evidence="5">The sequence shown here is derived from an EMBL/GenBank/DDBJ whole genome shotgun (WGS) entry which is preliminary data.</text>
</comment>